<dbReference type="EMBL" id="KN833752">
    <property type="protein sequence ID" value="KIK21349.1"/>
    <property type="molecule type" value="Genomic_DNA"/>
</dbReference>
<reference evidence="2" key="2">
    <citation type="submission" date="2015-01" db="EMBL/GenBank/DDBJ databases">
        <title>Evolutionary Origins and Diversification of the Mycorrhizal Mutualists.</title>
        <authorList>
            <consortium name="DOE Joint Genome Institute"/>
            <consortium name="Mycorrhizal Genomics Consortium"/>
            <person name="Kohler A."/>
            <person name="Kuo A."/>
            <person name="Nagy L.G."/>
            <person name="Floudas D."/>
            <person name="Copeland A."/>
            <person name="Barry K.W."/>
            <person name="Cichocki N."/>
            <person name="Veneault-Fourrey C."/>
            <person name="LaButti K."/>
            <person name="Lindquist E.A."/>
            <person name="Lipzen A."/>
            <person name="Lundell T."/>
            <person name="Morin E."/>
            <person name="Murat C."/>
            <person name="Riley R."/>
            <person name="Ohm R."/>
            <person name="Sun H."/>
            <person name="Tunlid A."/>
            <person name="Henrissat B."/>
            <person name="Grigoriev I.V."/>
            <person name="Hibbett D.S."/>
            <person name="Martin F."/>
        </authorList>
    </citation>
    <scope>NUCLEOTIDE SEQUENCE [LARGE SCALE GENOMIC DNA]</scope>
    <source>
        <strain evidence="2">441</strain>
    </source>
</reference>
<evidence type="ECO:0000313" key="2">
    <source>
        <dbReference type="Proteomes" id="UP000054018"/>
    </source>
</evidence>
<protein>
    <submittedName>
        <fullName evidence="1">Uncharacterized protein</fullName>
    </submittedName>
</protein>
<dbReference type="HOGENOM" id="CLU_2942702_0_0_1"/>
<keyword evidence="2" id="KW-1185">Reference proteome</keyword>
<reference evidence="1 2" key="1">
    <citation type="submission" date="2014-04" db="EMBL/GenBank/DDBJ databases">
        <authorList>
            <consortium name="DOE Joint Genome Institute"/>
            <person name="Kuo A."/>
            <person name="Kohler A."/>
            <person name="Costa M.D."/>
            <person name="Nagy L.G."/>
            <person name="Floudas D."/>
            <person name="Copeland A."/>
            <person name="Barry K.W."/>
            <person name="Cichocki N."/>
            <person name="Veneault-Fourrey C."/>
            <person name="LaButti K."/>
            <person name="Lindquist E.A."/>
            <person name="Lipzen A."/>
            <person name="Lundell T."/>
            <person name="Morin E."/>
            <person name="Murat C."/>
            <person name="Sun H."/>
            <person name="Tunlid A."/>
            <person name="Henrissat B."/>
            <person name="Grigoriev I.V."/>
            <person name="Hibbett D.S."/>
            <person name="Martin F."/>
            <person name="Nordberg H.P."/>
            <person name="Cantor M.N."/>
            <person name="Hua S.X."/>
        </authorList>
    </citation>
    <scope>NUCLEOTIDE SEQUENCE [LARGE SCALE GENOMIC DNA]</scope>
    <source>
        <strain evidence="1 2">441</strain>
    </source>
</reference>
<dbReference type="Proteomes" id="UP000054018">
    <property type="component" value="Unassembled WGS sequence"/>
</dbReference>
<sequence>MVANPQYLAAWTAQTIKYLEVLPSVIMMYDYVLTLEEEVSALLYCYPIPMAIHTSPFTKG</sequence>
<evidence type="ECO:0000313" key="1">
    <source>
        <dbReference type="EMBL" id="KIK21349.1"/>
    </source>
</evidence>
<organism evidence="1 2">
    <name type="scientific">Pisolithus microcarpus 441</name>
    <dbReference type="NCBI Taxonomy" id="765257"/>
    <lineage>
        <taxon>Eukaryota</taxon>
        <taxon>Fungi</taxon>
        <taxon>Dikarya</taxon>
        <taxon>Basidiomycota</taxon>
        <taxon>Agaricomycotina</taxon>
        <taxon>Agaricomycetes</taxon>
        <taxon>Agaricomycetidae</taxon>
        <taxon>Boletales</taxon>
        <taxon>Sclerodermatineae</taxon>
        <taxon>Pisolithaceae</taxon>
        <taxon>Pisolithus</taxon>
    </lineage>
</organism>
<accession>A0A0C9Z5B9</accession>
<proteinExistence type="predicted"/>
<gene>
    <name evidence="1" type="ORF">PISMIDRAFT_12297</name>
</gene>
<name>A0A0C9Z5B9_9AGAM</name>
<dbReference type="AlphaFoldDB" id="A0A0C9Z5B9"/>